<accession>A0ABD2PNY8</accession>
<organism evidence="1 2">
    <name type="scientific">Cichlidogyrus casuarinus</name>
    <dbReference type="NCBI Taxonomy" id="1844966"/>
    <lineage>
        <taxon>Eukaryota</taxon>
        <taxon>Metazoa</taxon>
        <taxon>Spiralia</taxon>
        <taxon>Lophotrochozoa</taxon>
        <taxon>Platyhelminthes</taxon>
        <taxon>Monogenea</taxon>
        <taxon>Monopisthocotylea</taxon>
        <taxon>Dactylogyridea</taxon>
        <taxon>Ancyrocephalidae</taxon>
        <taxon>Cichlidogyrus</taxon>
    </lineage>
</organism>
<name>A0ABD2PNY8_9PLAT</name>
<evidence type="ECO:0000313" key="1">
    <source>
        <dbReference type="EMBL" id="KAL3308602.1"/>
    </source>
</evidence>
<sequence>MNHDDDEAVVEEQLDKVKHSRINNSNLLEFMITYQKACWEGSVKTLKYVKKNHYALALIEVNKIDKNGLAPIHYAAKYDKYKCLRFLSKYFKASESSIHW</sequence>
<evidence type="ECO:0000313" key="2">
    <source>
        <dbReference type="Proteomes" id="UP001626550"/>
    </source>
</evidence>
<dbReference type="Proteomes" id="UP001626550">
    <property type="component" value="Unassembled WGS sequence"/>
</dbReference>
<reference evidence="1 2" key="1">
    <citation type="submission" date="2024-11" db="EMBL/GenBank/DDBJ databases">
        <title>Adaptive evolution of stress response genes in parasites aligns with host niche diversity.</title>
        <authorList>
            <person name="Hahn C."/>
            <person name="Resl P."/>
        </authorList>
    </citation>
    <scope>NUCLEOTIDE SEQUENCE [LARGE SCALE GENOMIC DNA]</scope>
    <source>
        <strain evidence="1">EGGRZ-B1_66</strain>
        <tissue evidence="1">Body</tissue>
    </source>
</reference>
<gene>
    <name evidence="1" type="ORF">Ciccas_012862</name>
</gene>
<keyword evidence="2" id="KW-1185">Reference proteome</keyword>
<dbReference type="Gene3D" id="1.25.40.20">
    <property type="entry name" value="Ankyrin repeat-containing domain"/>
    <property type="match status" value="1"/>
</dbReference>
<proteinExistence type="predicted"/>
<dbReference type="InterPro" id="IPR036770">
    <property type="entry name" value="Ankyrin_rpt-contain_sf"/>
</dbReference>
<comment type="caution">
    <text evidence="1">The sequence shown here is derived from an EMBL/GenBank/DDBJ whole genome shotgun (WGS) entry which is preliminary data.</text>
</comment>
<dbReference type="EMBL" id="JBJKFK010004978">
    <property type="protein sequence ID" value="KAL3308602.1"/>
    <property type="molecule type" value="Genomic_DNA"/>
</dbReference>
<dbReference type="SUPFAM" id="SSF48403">
    <property type="entry name" value="Ankyrin repeat"/>
    <property type="match status" value="1"/>
</dbReference>
<dbReference type="AlphaFoldDB" id="A0ABD2PNY8"/>
<protein>
    <submittedName>
        <fullName evidence="1">Uncharacterized protein</fullName>
    </submittedName>
</protein>